<accession>A0A652YWW2</accession>
<reference evidence="1" key="1">
    <citation type="submission" date="2019-07" db="EMBL/GenBank/DDBJ databases">
        <title>Genomic Encyclopedia of Type Strains, Phase IV (KMG-IV): sequencing the most valuable type-strain genomes for metagenomic binning, comparative biology and taxonomic classification.</title>
        <authorList>
            <person name="Goeker M."/>
        </authorList>
    </citation>
    <scope>NUCLEOTIDE SEQUENCE</scope>
    <source>
        <strain evidence="1">DSM 44596</strain>
    </source>
</reference>
<name>A0A652YWW2_NOCGL</name>
<dbReference type="Pfam" id="PF05610">
    <property type="entry name" value="DUF779"/>
    <property type="match status" value="1"/>
</dbReference>
<sequence length="190" mass="19794">MDATDVTATDDTAGVVPPRLVTTAGAADLLRRLSGNHGELMMHQSGGCCDGSAPMCYPAGEFIVGDRDVLLGVIDLRLGVGEVPVDLPAGTDAVQVWISGSQFEAWKHTQLVLDVVPGRGSGFSLESPEGFRFLSRARAFTQQENDALNSSAILVGAQWEAGVRPLPPTVPQVVAEAVDACPVPGMAGRA</sequence>
<dbReference type="EMBL" id="VNIQ01000001">
    <property type="protein sequence ID" value="TYQ08185.1"/>
    <property type="molecule type" value="Genomic_DNA"/>
</dbReference>
<dbReference type="AlphaFoldDB" id="A0A652YWW2"/>
<proteinExistence type="predicted"/>
<organism evidence="1">
    <name type="scientific">Nocardia globerula</name>
    <dbReference type="NCBI Taxonomy" id="1818"/>
    <lineage>
        <taxon>Bacteria</taxon>
        <taxon>Bacillati</taxon>
        <taxon>Actinomycetota</taxon>
        <taxon>Actinomycetes</taxon>
        <taxon>Mycobacteriales</taxon>
        <taxon>Nocardiaceae</taxon>
        <taxon>Nocardia</taxon>
    </lineage>
</organism>
<dbReference type="InterPro" id="IPR008497">
    <property type="entry name" value="DUF779"/>
</dbReference>
<comment type="caution">
    <text evidence="1">The sequence shown here is derived from an EMBL/GenBank/DDBJ whole genome shotgun (WGS) entry which is preliminary data.</text>
</comment>
<evidence type="ECO:0000313" key="1">
    <source>
        <dbReference type="EMBL" id="TYQ08185.1"/>
    </source>
</evidence>
<evidence type="ECO:0008006" key="2">
    <source>
        <dbReference type="Google" id="ProtNLM"/>
    </source>
</evidence>
<gene>
    <name evidence="1" type="ORF">FNL38_101556</name>
</gene>
<protein>
    <recommendedName>
        <fullName evidence="2">DUF779 domain-containing protein</fullName>
    </recommendedName>
</protein>